<dbReference type="InterPro" id="IPR003770">
    <property type="entry name" value="MLTG-like"/>
</dbReference>
<evidence type="ECO:0000256" key="1">
    <source>
        <dbReference type="ARBA" id="ARBA00022475"/>
    </source>
</evidence>
<proteinExistence type="inferred from homology"/>
<keyword evidence="4 7" id="KW-0472">Membrane</keyword>
<evidence type="ECO:0000256" key="5">
    <source>
        <dbReference type="ARBA" id="ARBA00023239"/>
    </source>
</evidence>
<dbReference type="EMBL" id="JAAMOW010000008">
    <property type="protein sequence ID" value="NGY06320.1"/>
    <property type="molecule type" value="Genomic_DNA"/>
</dbReference>
<evidence type="ECO:0000313" key="8">
    <source>
        <dbReference type="EMBL" id="NGY06320.1"/>
    </source>
</evidence>
<protein>
    <recommendedName>
        <fullName evidence="7">Endolytic murein transglycosylase</fullName>
        <ecNumber evidence="7">4.2.2.29</ecNumber>
    </recommendedName>
    <alternativeName>
        <fullName evidence="7">Peptidoglycan lytic transglycosylase</fullName>
    </alternativeName>
    <alternativeName>
        <fullName evidence="7">Peptidoglycan polymerization terminase</fullName>
    </alternativeName>
</protein>
<keyword evidence="6 7" id="KW-0961">Cell wall biogenesis/degradation</keyword>
<comment type="caution">
    <text evidence="8">The sequence shown here is derived from an EMBL/GenBank/DDBJ whole genome shotgun (WGS) entry which is preliminary data.</text>
</comment>
<dbReference type="GO" id="GO:0071555">
    <property type="term" value="P:cell wall organization"/>
    <property type="evidence" value="ECO:0007669"/>
    <property type="project" value="UniProtKB-KW"/>
</dbReference>
<dbReference type="GO" id="GO:0005886">
    <property type="term" value="C:plasma membrane"/>
    <property type="evidence" value="ECO:0007669"/>
    <property type="project" value="UniProtKB-UniRule"/>
</dbReference>
<feature type="site" description="Important for catalytic activity" evidence="7">
    <location>
        <position position="219"/>
    </location>
</feature>
<dbReference type="GO" id="GO:0008932">
    <property type="term" value="F:lytic endotransglycosylase activity"/>
    <property type="evidence" value="ECO:0007669"/>
    <property type="project" value="UniProtKB-UniRule"/>
</dbReference>
<reference evidence="8 9" key="1">
    <citation type="journal article" date="2014" name="Int. J. Syst. Evol. Microbiol.">
        <title>Solimonas terrae sp. nov., isolated from soil.</title>
        <authorList>
            <person name="Kim S.J."/>
            <person name="Moon J.Y."/>
            <person name="Weon H.Y."/>
            <person name="Ahn J.H."/>
            <person name="Chen W.M."/>
            <person name="Kwon S.W."/>
        </authorList>
    </citation>
    <scope>NUCLEOTIDE SEQUENCE [LARGE SCALE GENOMIC DNA]</scope>
    <source>
        <strain evidence="8 9">KIS83-12</strain>
    </source>
</reference>
<dbReference type="Gene3D" id="3.30.160.60">
    <property type="entry name" value="Classic Zinc Finger"/>
    <property type="match status" value="1"/>
</dbReference>
<dbReference type="EC" id="4.2.2.29" evidence="7"/>
<name>A0A6M2BVD1_9GAMM</name>
<dbReference type="Proteomes" id="UP000472676">
    <property type="component" value="Unassembled WGS sequence"/>
</dbReference>
<dbReference type="RefSeq" id="WP_166259561.1">
    <property type="nucleotide sequence ID" value="NZ_JAAMOW010000008.1"/>
</dbReference>
<dbReference type="PANTHER" id="PTHR30518">
    <property type="entry name" value="ENDOLYTIC MUREIN TRANSGLYCOSYLASE"/>
    <property type="match status" value="1"/>
</dbReference>
<dbReference type="Pfam" id="PF02618">
    <property type="entry name" value="YceG"/>
    <property type="match status" value="1"/>
</dbReference>
<keyword evidence="9" id="KW-1185">Reference proteome</keyword>
<dbReference type="Gene3D" id="3.30.1490.480">
    <property type="entry name" value="Endolytic murein transglycosylase"/>
    <property type="match status" value="1"/>
</dbReference>
<keyword evidence="1 7" id="KW-1003">Cell membrane</keyword>
<dbReference type="PANTHER" id="PTHR30518:SF2">
    <property type="entry name" value="ENDOLYTIC MUREIN TRANSGLYCOSYLASE"/>
    <property type="match status" value="1"/>
</dbReference>
<evidence type="ECO:0000313" key="9">
    <source>
        <dbReference type="Proteomes" id="UP000472676"/>
    </source>
</evidence>
<keyword evidence="2 7" id="KW-0812">Transmembrane</keyword>
<keyword evidence="3 7" id="KW-1133">Transmembrane helix</keyword>
<accession>A0A6M2BVD1</accession>
<evidence type="ECO:0000256" key="4">
    <source>
        <dbReference type="ARBA" id="ARBA00023136"/>
    </source>
</evidence>
<evidence type="ECO:0000256" key="3">
    <source>
        <dbReference type="ARBA" id="ARBA00022989"/>
    </source>
</evidence>
<sequence>MRLLRSLRRLVLLLIILAIGLLYDGYQQLSAPLRVVDWQTVEITPGDTLGVVIAKFEARHWLPSARAAIYLKLYVRWQGLGGRIRSGEYGIDPGQNLLGALKLFMSGSTIVHELRIVEGWTFAQALQAIRANAMIRQTLADATTAQIMTAIGQPGVDAEGRFFPDTYRFPKDTSDLTLLKQAFAGMQKALDEEWAQRAPELPYASPDEALTMASIIEKETGAAAERAQIAGVFVRRLRLGMRLQTDPTVIYGLGSAFDGNLRLVDLRADGPYNTYTRAGLPPTPISLPGRASLHAALHPDDGKALFFVSKGDGTHVFSETLEQHEAAVRRYQLKK</sequence>
<evidence type="ECO:0000256" key="2">
    <source>
        <dbReference type="ARBA" id="ARBA00022692"/>
    </source>
</evidence>
<comment type="similarity">
    <text evidence="7">Belongs to the transglycosylase MltG family.</text>
</comment>
<keyword evidence="5 7" id="KW-0456">Lyase</keyword>
<dbReference type="NCBIfam" id="TIGR00247">
    <property type="entry name" value="endolytic transglycosylase MltG"/>
    <property type="match status" value="1"/>
</dbReference>
<dbReference type="GO" id="GO:0009252">
    <property type="term" value="P:peptidoglycan biosynthetic process"/>
    <property type="evidence" value="ECO:0007669"/>
    <property type="project" value="UniProtKB-UniRule"/>
</dbReference>
<comment type="function">
    <text evidence="7">Functions as a peptidoglycan terminase that cleaves nascent peptidoglycan strands endolytically to terminate their elongation.</text>
</comment>
<evidence type="ECO:0000256" key="6">
    <source>
        <dbReference type="ARBA" id="ARBA00023316"/>
    </source>
</evidence>
<keyword evidence="7" id="KW-0997">Cell inner membrane</keyword>
<dbReference type="AlphaFoldDB" id="A0A6M2BVD1"/>
<dbReference type="CDD" id="cd08010">
    <property type="entry name" value="MltG_like"/>
    <property type="match status" value="1"/>
</dbReference>
<gene>
    <name evidence="7 8" type="primary">mltG</name>
    <name evidence="8" type="ORF">G7Y85_16225</name>
</gene>
<evidence type="ECO:0000256" key="7">
    <source>
        <dbReference type="HAMAP-Rule" id="MF_02065"/>
    </source>
</evidence>
<organism evidence="8 9">
    <name type="scientific">Solimonas terrae</name>
    <dbReference type="NCBI Taxonomy" id="1396819"/>
    <lineage>
        <taxon>Bacteria</taxon>
        <taxon>Pseudomonadati</taxon>
        <taxon>Pseudomonadota</taxon>
        <taxon>Gammaproteobacteria</taxon>
        <taxon>Nevskiales</taxon>
        <taxon>Nevskiaceae</taxon>
        <taxon>Solimonas</taxon>
    </lineage>
</organism>
<comment type="catalytic activity">
    <reaction evidence="7">
        <text>a peptidoglycan chain = a peptidoglycan chain with N-acetyl-1,6-anhydromuramyl-[peptide] at the reducing end + a peptidoglycan chain with N-acetylglucosamine at the non-reducing end.</text>
        <dbReference type="EC" id="4.2.2.29"/>
    </reaction>
</comment>
<dbReference type="HAMAP" id="MF_02065">
    <property type="entry name" value="MltG"/>
    <property type="match status" value="1"/>
</dbReference>